<evidence type="ECO:0000313" key="1">
    <source>
        <dbReference type="EMBL" id="EST47754.1"/>
    </source>
</evidence>
<sequence length="123" mass="14653">MSIPNRTLYDQLLQKSQCSRISKLPQFNPRASFHRTLSKSECIEEELITDFRKVPLHRSYASSDHYAFTPTEKRTPFVVDRSSYLYESVRLASQASYTDVERSFKFLQSKKQYQINRYDRKLK</sequence>
<reference evidence="2" key="2">
    <citation type="submission" date="2020-12" db="EMBL/GenBank/DDBJ databases">
        <title>New Spironucleus salmonicida genome in near-complete chromosomes.</title>
        <authorList>
            <person name="Xu F."/>
            <person name="Kurt Z."/>
            <person name="Jimenez-Gonzalez A."/>
            <person name="Astvaldsson A."/>
            <person name="Andersson J.O."/>
            <person name="Svard S.G."/>
        </authorList>
    </citation>
    <scope>NUCLEOTIDE SEQUENCE</scope>
    <source>
        <strain evidence="2">ATCC 50377</strain>
    </source>
</reference>
<protein>
    <submittedName>
        <fullName evidence="1">Uncharacterized protein</fullName>
    </submittedName>
</protein>
<evidence type="ECO:0000313" key="3">
    <source>
        <dbReference type="Proteomes" id="UP000018208"/>
    </source>
</evidence>
<reference evidence="1 2" key="1">
    <citation type="journal article" date="2014" name="PLoS Genet.">
        <title>The Genome of Spironucleus salmonicida Highlights a Fish Pathogen Adapted to Fluctuating Environments.</title>
        <authorList>
            <person name="Xu F."/>
            <person name="Jerlstrom-Hultqvist J."/>
            <person name="Einarsson E."/>
            <person name="Astvaldsson A."/>
            <person name="Svard S.G."/>
            <person name="Andersson J.O."/>
        </authorList>
    </citation>
    <scope>NUCLEOTIDE SEQUENCE</scope>
    <source>
        <strain evidence="2">ATCC 50377</strain>
    </source>
</reference>
<dbReference type="EMBL" id="KI546035">
    <property type="protein sequence ID" value="EST47754.1"/>
    <property type="molecule type" value="Genomic_DNA"/>
</dbReference>
<gene>
    <name evidence="1" type="ORF">SS50377_12153</name>
    <name evidence="2" type="ORF">SS50377_26379</name>
</gene>
<proteinExistence type="predicted"/>
<name>V6M3A3_9EUKA</name>
<accession>V6M3A3</accession>
<keyword evidence="3" id="KW-1185">Reference proteome</keyword>
<dbReference type="EMBL" id="AUWU02000006">
    <property type="protein sequence ID" value="KAH0572170.1"/>
    <property type="molecule type" value="Genomic_DNA"/>
</dbReference>
<evidence type="ECO:0000313" key="2">
    <source>
        <dbReference type="EMBL" id="KAH0572170.1"/>
    </source>
</evidence>
<organism evidence="1">
    <name type="scientific">Spironucleus salmonicida</name>
    <dbReference type="NCBI Taxonomy" id="348837"/>
    <lineage>
        <taxon>Eukaryota</taxon>
        <taxon>Metamonada</taxon>
        <taxon>Diplomonadida</taxon>
        <taxon>Hexamitidae</taxon>
        <taxon>Hexamitinae</taxon>
        <taxon>Spironucleus</taxon>
    </lineage>
</organism>
<dbReference type="AlphaFoldDB" id="V6M3A3"/>
<dbReference type="VEuPathDB" id="GiardiaDB:SS50377_26379"/>
<dbReference type="Proteomes" id="UP000018208">
    <property type="component" value="Unassembled WGS sequence"/>
</dbReference>